<dbReference type="Pfam" id="PF00266">
    <property type="entry name" value="Aminotran_5"/>
    <property type="match status" value="1"/>
</dbReference>
<dbReference type="Proteomes" id="UP001221302">
    <property type="component" value="Unassembled WGS sequence"/>
</dbReference>
<keyword evidence="6" id="KW-0408">Iron</keyword>
<organism evidence="10 11">
    <name type="scientific">Stygiobacter electus</name>
    <dbReference type="NCBI Taxonomy" id="3032292"/>
    <lineage>
        <taxon>Bacteria</taxon>
        <taxon>Pseudomonadati</taxon>
        <taxon>Ignavibacteriota</taxon>
        <taxon>Ignavibacteria</taxon>
        <taxon>Ignavibacteriales</taxon>
        <taxon>Melioribacteraceae</taxon>
        <taxon>Stygiobacter</taxon>
    </lineage>
</organism>
<comment type="catalytic activity">
    <reaction evidence="8">
        <text>(sulfur carrier)-H + L-cysteine = (sulfur carrier)-SH + L-alanine</text>
        <dbReference type="Rhea" id="RHEA:43892"/>
        <dbReference type="Rhea" id="RHEA-COMP:14737"/>
        <dbReference type="Rhea" id="RHEA-COMP:14739"/>
        <dbReference type="ChEBI" id="CHEBI:29917"/>
        <dbReference type="ChEBI" id="CHEBI:35235"/>
        <dbReference type="ChEBI" id="CHEBI:57972"/>
        <dbReference type="ChEBI" id="CHEBI:64428"/>
        <dbReference type="EC" id="2.8.1.7"/>
    </reaction>
</comment>
<dbReference type="PIRSF" id="PIRSF005572">
    <property type="entry name" value="NifS"/>
    <property type="match status" value="1"/>
</dbReference>
<dbReference type="GO" id="GO:0046872">
    <property type="term" value="F:metal ion binding"/>
    <property type="evidence" value="ECO:0007669"/>
    <property type="project" value="UniProtKB-KW"/>
</dbReference>
<accession>A0AAE3TBN6</accession>
<dbReference type="PANTHER" id="PTHR11601">
    <property type="entry name" value="CYSTEINE DESULFURYLASE FAMILY MEMBER"/>
    <property type="match status" value="1"/>
</dbReference>
<dbReference type="SUPFAM" id="SSF53383">
    <property type="entry name" value="PLP-dependent transferases"/>
    <property type="match status" value="1"/>
</dbReference>
<keyword evidence="3" id="KW-0808">Transferase</keyword>
<evidence type="ECO:0000256" key="2">
    <source>
        <dbReference type="ARBA" id="ARBA00006490"/>
    </source>
</evidence>
<dbReference type="GO" id="GO:0051536">
    <property type="term" value="F:iron-sulfur cluster binding"/>
    <property type="evidence" value="ECO:0007669"/>
    <property type="project" value="UniProtKB-KW"/>
</dbReference>
<evidence type="ECO:0000256" key="1">
    <source>
        <dbReference type="ARBA" id="ARBA00001933"/>
    </source>
</evidence>
<keyword evidence="5" id="KW-0663">Pyridoxal phosphate</keyword>
<evidence type="ECO:0000256" key="5">
    <source>
        <dbReference type="ARBA" id="ARBA00022898"/>
    </source>
</evidence>
<dbReference type="InterPro" id="IPR016454">
    <property type="entry name" value="Cysteine_dSase"/>
</dbReference>
<dbReference type="EMBL" id="JARGDL010000001">
    <property type="protein sequence ID" value="MDF1610591.1"/>
    <property type="molecule type" value="Genomic_DNA"/>
</dbReference>
<feature type="domain" description="Aminotransferase class V" evidence="9">
    <location>
        <begin position="6"/>
        <end position="373"/>
    </location>
</feature>
<dbReference type="AlphaFoldDB" id="A0AAE3TBN6"/>
<dbReference type="Gene3D" id="3.40.640.10">
    <property type="entry name" value="Type I PLP-dependent aspartate aminotransferase-like (Major domain)"/>
    <property type="match status" value="1"/>
</dbReference>
<comment type="cofactor">
    <cofactor evidence="1">
        <name>pyridoxal 5'-phosphate</name>
        <dbReference type="ChEBI" id="CHEBI:597326"/>
    </cofactor>
</comment>
<reference evidence="10" key="1">
    <citation type="submission" date="2023-03" db="EMBL/GenBank/DDBJ databases">
        <title>Stygiobacter electus gen. nov., sp. nov., facultatively anaerobic thermotolerant bacterium of the class Ignavibacteria from a well of Yessentuki mineral water deposit.</title>
        <authorList>
            <person name="Podosokorskaya O.A."/>
            <person name="Elcheninov A.G."/>
            <person name="Petrova N.F."/>
            <person name="Zavarzina D.G."/>
            <person name="Kublanov I.V."/>
            <person name="Merkel A.Y."/>
        </authorList>
    </citation>
    <scope>NUCLEOTIDE SEQUENCE</scope>
    <source>
        <strain evidence="10">09-Me</strain>
    </source>
</reference>
<protein>
    <submittedName>
        <fullName evidence="10">Cysteine desulfurase family protein</fullName>
    </submittedName>
</protein>
<evidence type="ECO:0000313" key="10">
    <source>
        <dbReference type="EMBL" id="MDF1610591.1"/>
    </source>
</evidence>
<keyword evidence="4" id="KW-0479">Metal-binding</keyword>
<evidence type="ECO:0000256" key="8">
    <source>
        <dbReference type="ARBA" id="ARBA00050776"/>
    </source>
</evidence>
<evidence type="ECO:0000313" key="11">
    <source>
        <dbReference type="Proteomes" id="UP001221302"/>
    </source>
</evidence>
<dbReference type="Gene3D" id="3.90.1150.10">
    <property type="entry name" value="Aspartate Aminotransferase, domain 1"/>
    <property type="match status" value="1"/>
</dbReference>
<evidence type="ECO:0000256" key="3">
    <source>
        <dbReference type="ARBA" id="ARBA00022679"/>
    </source>
</evidence>
<dbReference type="GO" id="GO:0031071">
    <property type="term" value="F:cysteine desulfurase activity"/>
    <property type="evidence" value="ECO:0007669"/>
    <property type="project" value="UniProtKB-EC"/>
</dbReference>
<comment type="caution">
    <text evidence="10">The sequence shown here is derived from an EMBL/GenBank/DDBJ whole genome shotgun (WGS) entry which is preliminary data.</text>
</comment>
<dbReference type="InterPro" id="IPR000192">
    <property type="entry name" value="Aminotrans_V_dom"/>
</dbReference>
<keyword evidence="7" id="KW-0411">Iron-sulfur</keyword>
<evidence type="ECO:0000256" key="7">
    <source>
        <dbReference type="ARBA" id="ARBA00023014"/>
    </source>
</evidence>
<evidence type="ECO:0000256" key="6">
    <source>
        <dbReference type="ARBA" id="ARBA00023004"/>
    </source>
</evidence>
<dbReference type="PANTHER" id="PTHR11601:SF34">
    <property type="entry name" value="CYSTEINE DESULFURASE"/>
    <property type="match status" value="1"/>
</dbReference>
<dbReference type="InterPro" id="IPR015424">
    <property type="entry name" value="PyrdxlP-dep_Trfase"/>
</dbReference>
<proteinExistence type="inferred from homology"/>
<gene>
    <name evidence="10" type="ORF">P0M35_00380</name>
</gene>
<keyword evidence="11" id="KW-1185">Reference proteome</keyword>
<evidence type="ECO:0000259" key="9">
    <source>
        <dbReference type="Pfam" id="PF00266"/>
    </source>
</evidence>
<evidence type="ECO:0000256" key="4">
    <source>
        <dbReference type="ARBA" id="ARBA00022723"/>
    </source>
</evidence>
<dbReference type="RefSeq" id="WP_321534356.1">
    <property type="nucleotide sequence ID" value="NZ_JARGDL010000001.1"/>
</dbReference>
<comment type="similarity">
    <text evidence="2">Belongs to the class-V pyridoxal-phosphate-dependent aminotransferase family. NifS/IscS subfamily.</text>
</comment>
<dbReference type="Gene3D" id="1.10.260.50">
    <property type="match status" value="1"/>
</dbReference>
<sequence>MIKKIVYLDNAATTPVHPKVFEKMIPFLKENFGNPSSIHSFGRKVRVAIEDARETIANIINADPSEIYFTSGGTEANNFIINGISKANFNETRRNKIITNNAEHHAVLDTIENLFHAGFETEIIKVNKETKVESNTLRKSIDEKVSLISIMHVNNETGSINNISELTKLFDDKDIYFHTDAVQSFGKIKIDVKELGVNSLSASAHKINGPKGVGFAYVKSGTPISPLLFGGSQERNRRGGTENIAGIIALSEAAKIKMESLDYSFQYVEKLKKRMIDGIKNLDSENIFINGGNDSLPYILSLTLNSEKYNNDAESIIMFLDINGIAASSGSACTSGTIKASHVIKASGYSEKDAAGTVRFSFSTENTEEEIDYTLEILSNLLKKFQK</sequence>
<name>A0AAE3TBN6_9BACT</name>
<dbReference type="InterPro" id="IPR015422">
    <property type="entry name" value="PyrdxlP-dep_Trfase_small"/>
</dbReference>
<dbReference type="InterPro" id="IPR015421">
    <property type="entry name" value="PyrdxlP-dep_Trfase_major"/>
</dbReference>